<proteinExistence type="inferred from homology"/>
<dbReference type="EMBL" id="SPMZ01000009">
    <property type="protein sequence ID" value="NMQ18232.1"/>
    <property type="molecule type" value="Genomic_DNA"/>
</dbReference>
<evidence type="ECO:0000256" key="4">
    <source>
        <dbReference type="ARBA" id="ARBA00022692"/>
    </source>
</evidence>
<sequence>MPYGKSKDTSGYGYPPIMMRLLRHYISQALLTLLGVEALSLFGSIYLGRALHFMLIQGKVGLRVDEMIPSASAFMFVMLTIMISLGLYERNFWSGKGEMLLRVGVSFLFGLFAMTLLYYLVPDLALGRGEFSLAIGIAFLSVLSLRFIFFKITRHDQLKQRVLVLGVGEHAAEIEALQQQGTMGFLVPGYIQVHEHETPRVPAGRMLQVTSNLANLADELRVDEIVVAMDDRRKGFPIDEILSCKINGVAISHFLGFFERQTGKVQLEALRPSSIIFAEGFQGMGLRSTVKRMFDVTVSLLLLALTWPLMLVAVLAIWLESGGHGPILYRQSRVGFKDRLFEVIKFRSMVVGAEKGGKAVWAQKNDSRITRVGAVLRETRIDELPQLFNVLRGDMSFVGPRPERPQFVADLRRGIPCYSMRHMVKPGITGWAQICYPYGASEKDAREKLQYDLYYIKNYSFFFDVVILLQTVHTILWGRGAR</sequence>
<name>A0ABX1TFU3_9GAMM</name>
<evidence type="ECO:0000313" key="9">
    <source>
        <dbReference type="EMBL" id="NMQ18232.1"/>
    </source>
</evidence>
<organism evidence="9 10">
    <name type="scientific">Candidatus Competibacter phosphatis</name>
    <dbReference type="NCBI Taxonomy" id="221280"/>
    <lineage>
        <taxon>Bacteria</taxon>
        <taxon>Pseudomonadati</taxon>
        <taxon>Pseudomonadota</taxon>
        <taxon>Gammaproteobacteria</taxon>
        <taxon>Candidatus Competibacteraceae</taxon>
        <taxon>Candidatus Competibacter</taxon>
    </lineage>
</organism>
<feature type="domain" description="Bacterial sugar transferase" evidence="8">
    <location>
        <begin position="291"/>
        <end position="476"/>
    </location>
</feature>
<evidence type="ECO:0000313" key="10">
    <source>
        <dbReference type="Proteomes" id="UP000760480"/>
    </source>
</evidence>
<evidence type="ECO:0000256" key="6">
    <source>
        <dbReference type="ARBA" id="ARBA00023136"/>
    </source>
</evidence>
<accession>A0ABX1TFU3</accession>
<dbReference type="Proteomes" id="UP000760480">
    <property type="component" value="Unassembled WGS sequence"/>
</dbReference>
<dbReference type="Pfam" id="PF02397">
    <property type="entry name" value="Bac_transf"/>
    <property type="match status" value="1"/>
</dbReference>
<feature type="transmembrane region" description="Helical" evidence="7">
    <location>
        <begin position="100"/>
        <end position="121"/>
    </location>
</feature>
<comment type="subcellular location">
    <subcellularLocation>
        <location evidence="1">Membrane</location>
        <topology evidence="1">Multi-pass membrane protein</topology>
    </subcellularLocation>
</comment>
<dbReference type="PANTHER" id="PTHR30576:SF0">
    <property type="entry name" value="UNDECAPRENYL-PHOSPHATE N-ACETYLGALACTOSAMINYL 1-PHOSPHATE TRANSFERASE-RELATED"/>
    <property type="match status" value="1"/>
</dbReference>
<keyword evidence="3" id="KW-0808">Transferase</keyword>
<evidence type="ECO:0000256" key="2">
    <source>
        <dbReference type="ARBA" id="ARBA00006464"/>
    </source>
</evidence>
<reference evidence="9 10" key="1">
    <citation type="submission" date="2019-03" db="EMBL/GenBank/DDBJ databases">
        <title>Metabolic reconstructions from genomes of highly enriched 'Candidatus Accumulibacter' and 'Candidatus Competibacter' bioreactor populations.</title>
        <authorList>
            <person name="Annavajhala M.K."/>
            <person name="Welles L."/>
            <person name="Abbas B."/>
            <person name="Sorokin D."/>
            <person name="Park H."/>
            <person name="Van Loosdrecht M."/>
            <person name="Chandran K."/>
        </authorList>
    </citation>
    <scope>NUCLEOTIDE SEQUENCE [LARGE SCALE GENOMIC DNA]</scope>
    <source>
        <strain evidence="9 10">SBR_G</strain>
    </source>
</reference>
<feature type="transmembrane region" description="Helical" evidence="7">
    <location>
        <begin position="133"/>
        <end position="152"/>
    </location>
</feature>
<keyword evidence="10" id="KW-1185">Reference proteome</keyword>
<keyword evidence="4 7" id="KW-0812">Transmembrane</keyword>
<evidence type="ECO:0000256" key="5">
    <source>
        <dbReference type="ARBA" id="ARBA00022989"/>
    </source>
</evidence>
<evidence type="ECO:0000256" key="7">
    <source>
        <dbReference type="SAM" id="Phobius"/>
    </source>
</evidence>
<dbReference type="NCBIfam" id="TIGR03025">
    <property type="entry name" value="EPS_sugtrans"/>
    <property type="match status" value="1"/>
</dbReference>
<dbReference type="Gene3D" id="3.40.50.720">
    <property type="entry name" value="NAD(P)-binding Rossmann-like Domain"/>
    <property type="match status" value="1"/>
</dbReference>
<dbReference type="PANTHER" id="PTHR30576">
    <property type="entry name" value="COLANIC BIOSYNTHESIS UDP-GLUCOSE LIPID CARRIER TRANSFERASE"/>
    <property type="match status" value="1"/>
</dbReference>
<gene>
    <name evidence="9" type="ORF">E4P82_02875</name>
</gene>
<dbReference type="InterPro" id="IPR003362">
    <property type="entry name" value="Bact_transf"/>
</dbReference>
<protein>
    <submittedName>
        <fullName evidence="9">TIGR03013 family PEP-CTERM/XrtA system glycosyltransferase</fullName>
    </submittedName>
</protein>
<dbReference type="InterPro" id="IPR017464">
    <property type="entry name" value="Sugar_tfrase_EpsB_2"/>
</dbReference>
<feature type="transmembrane region" description="Helical" evidence="7">
    <location>
        <begin position="25"/>
        <end position="47"/>
    </location>
</feature>
<dbReference type="InterPro" id="IPR017475">
    <property type="entry name" value="EPS_sugar_tfrase"/>
</dbReference>
<feature type="transmembrane region" description="Helical" evidence="7">
    <location>
        <begin position="67"/>
        <end position="88"/>
    </location>
</feature>
<comment type="caution">
    <text evidence="9">The sequence shown here is derived from an EMBL/GenBank/DDBJ whole genome shotgun (WGS) entry which is preliminary data.</text>
</comment>
<feature type="transmembrane region" description="Helical" evidence="7">
    <location>
        <begin position="296"/>
        <end position="319"/>
    </location>
</feature>
<evidence type="ECO:0000256" key="3">
    <source>
        <dbReference type="ARBA" id="ARBA00022679"/>
    </source>
</evidence>
<comment type="similarity">
    <text evidence="2">Belongs to the bacterial sugar transferase family.</text>
</comment>
<dbReference type="NCBIfam" id="TIGR03013">
    <property type="entry name" value="EpsB_2"/>
    <property type="match status" value="1"/>
</dbReference>
<evidence type="ECO:0000259" key="8">
    <source>
        <dbReference type="Pfam" id="PF02397"/>
    </source>
</evidence>
<evidence type="ECO:0000256" key="1">
    <source>
        <dbReference type="ARBA" id="ARBA00004141"/>
    </source>
</evidence>
<keyword evidence="5 7" id="KW-1133">Transmembrane helix</keyword>
<keyword evidence="6 7" id="KW-0472">Membrane</keyword>